<dbReference type="AlphaFoldDB" id="A0A101ERB2"/>
<sequence length="226" mass="24778">MKVTFLGHAVVLIEGKKNIIIDPFISGNPVCPVKLEDLPKIDYILVTHGHGDHLGDAVEIAKKNDATVISNYEICHYLGKKGVKTHAMHIGGSYLFDFGRVKMTPAVHGSGILDGDSMIYGGNPAGFLITLERKKIYHAGDTGLTREMELLGEENVDVAFLPIGGNFVMDVEDAVRATAMIKPKKVVPMHYGTWELIFADVELFKKKVTEMSVECVILEPGESLEL</sequence>
<dbReference type="PANTHER" id="PTHR43546">
    <property type="entry name" value="UPF0173 METAL-DEPENDENT HYDROLASE MJ1163-RELATED"/>
    <property type="match status" value="1"/>
</dbReference>
<proteinExistence type="inferred from homology"/>
<dbReference type="Proteomes" id="UP000058636">
    <property type="component" value="Unassembled WGS sequence"/>
</dbReference>
<dbReference type="EMBL" id="LGFG01000037">
    <property type="protein sequence ID" value="KUK23252.1"/>
    <property type="molecule type" value="Genomic_DNA"/>
</dbReference>
<feature type="domain" description="Metallo-beta-lactamase" evidence="3">
    <location>
        <begin position="7"/>
        <end position="190"/>
    </location>
</feature>
<keyword evidence="1 2" id="KW-0378">Hydrolase</keyword>
<dbReference type="InterPro" id="IPR001279">
    <property type="entry name" value="Metallo-B-lactamas"/>
</dbReference>
<dbReference type="Pfam" id="PF12706">
    <property type="entry name" value="Lactamase_B_2"/>
    <property type="match status" value="1"/>
</dbReference>
<gene>
    <name evidence="4" type="ORF">XD57_0648</name>
</gene>
<dbReference type="SUPFAM" id="SSF56281">
    <property type="entry name" value="Metallo-hydrolase/oxidoreductase"/>
    <property type="match status" value="1"/>
</dbReference>
<dbReference type="RefSeq" id="WP_011944003.1">
    <property type="nucleotide sequence ID" value="NZ_DAITJQ010000001.1"/>
</dbReference>
<comment type="caution">
    <text evidence="4">The sequence shown here is derived from an EMBL/GenBank/DDBJ whole genome shotgun (WGS) entry which is preliminary data.</text>
</comment>
<evidence type="ECO:0000259" key="3">
    <source>
        <dbReference type="SMART" id="SM00849"/>
    </source>
</evidence>
<dbReference type="GO" id="GO:0016787">
    <property type="term" value="F:hydrolase activity"/>
    <property type="evidence" value="ECO:0007669"/>
    <property type="project" value="UniProtKB-UniRule"/>
</dbReference>
<dbReference type="PATRIC" id="fig|93930.3.peg.1495"/>
<organism evidence="4 5">
    <name type="scientific">Thermotoga petrophila</name>
    <dbReference type="NCBI Taxonomy" id="93929"/>
    <lineage>
        <taxon>Bacteria</taxon>
        <taxon>Thermotogati</taxon>
        <taxon>Thermotogota</taxon>
        <taxon>Thermotogae</taxon>
        <taxon>Thermotogales</taxon>
        <taxon>Thermotogaceae</taxon>
        <taxon>Thermotoga</taxon>
    </lineage>
</organism>
<dbReference type="SMART" id="SM00849">
    <property type="entry name" value="Lactamase_B"/>
    <property type="match status" value="1"/>
</dbReference>
<dbReference type="Gene3D" id="3.60.15.10">
    <property type="entry name" value="Ribonuclease Z/Hydroxyacylglutathione hydrolase-like"/>
    <property type="match status" value="1"/>
</dbReference>
<evidence type="ECO:0000256" key="1">
    <source>
        <dbReference type="ARBA" id="ARBA00022801"/>
    </source>
</evidence>
<dbReference type="HAMAP" id="MF_00457">
    <property type="entry name" value="UPF0173"/>
    <property type="match status" value="1"/>
</dbReference>
<comment type="similarity">
    <text evidence="2">Belongs to the UPF0173 family.</text>
</comment>
<evidence type="ECO:0000313" key="5">
    <source>
        <dbReference type="Proteomes" id="UP000058636"/>
    </source>
</evidence>
<dbReference type="NCBIfam" id="NF001911">
    <property type="entry name" value="PRK00685.1"/>
    <property type="match status" value="1"/>
</dbReference>
<accession>A0A101ERB2</accession>
<name>A0A101ERB2_9THEM</name>
<protein>
    <recommendedName>
        <fullName evidence="2">UPF0173 metal-dependent hydrolase XD57_0648</fullName>
    </recommendedName>
</protein>
<dbReference type="OMA" id="MHYNTWP"/>
<reference evidence="4 5" key="1">
    <citation type="journal article" date="2015" name="MBio">
        <title>Genome-Resolved Metagenomic Analysis Reveals Roles for Candidate Phyla and Other Microbial Community Members in Biogeochemical Transformations in Oil Reservoirs.</title>
        <authorList>
            <person name="Hu P."/>
            <person name="Tom L."/>
            <person name="Singh A."/>
            <person name="Thomas B.C."/>
            <person name="Baker B.J."/>
            <person name="Piceno Y.M."/>
            <person name="Andersen G.L."/>
            <person name="Banfield J.F."/>
        </authorList>
    </citation>
    <scope>NUCLEOTIDE SEQUENCE [LARGE SCALE GENOMIC DNA]</scope>
    <source>
        <strain evidence="4">46_26</strain>
    </source>
</reference>
<dbReference type="InterPro" id="IPR050114">
    <property type="entry name" value="UPF0173_UPF0282_UlaG_hydrolase"/>
</dbReference>
<dbReference type="InterPro" id="IPR022877">
    <property type="entry name" value="UPF0173"/>
</dbReference>
<dbReference type="SMR" id="A0A101ERB2"/>
<evidence type="ECO:0000313" key="4">
    <source>
        <dbReference type="EMBL" id="KUK23252.1"/>
    </source>
</evidence>
<evidence type="ECO:0000256" key="2">
    <source>
        <dbReference type="HAMAP-Rule" id="MF_00457"/>
    </source>
</evidence>
<dbReference type="PANTHER" id="PTHR43546:SF3">
    <property type="entry name" value="UPF0173 METAL-DEPENDENT HYDROLASE MJ1163"/>
    <property type="match status" value="1"/>
</dbReference>
<dbReference type="InterPro" id="IPR036866">
    <property type="entry name" value="RibonucZ/Hydroxyglut_hydro"/>
</dbReference>